<evidence type="ECO:0000256" key="9">
    <source>
        <dbReference type="ARBA" id="ARBA00043982"/>
    </source>
</evidence>
<evidence type="ECO:0000256" key="4">
    <source>
        <dbReference type="ARBA" id="ARBA00022481"/>
    </source>
</evidence>
<comment type="similarity">
    <text evidence="9">Belongs to the ComGC family.</text>
</comment>
<keyword evidence="12" id="KW-1185">Reference proteome</keyword>
<keyword evidence="4" id="KW-0488">Methylation</keyword>
<dbReference type="InterPro" id="IPR045584">
    <property type="entry name" value="Pilin-like"/>
</dbReference>
<comment type="caution">
    <text evidence="11">The sequence shown here is derived from an EMBL/GenBank/DDBJ whole genome shotgun (WGS) entry which is preliminary data.</text>
</comment>
<evidence type="ECO:0000256" key="1">
    <source>
        <dbReference type="ARBA" id="ARBA00004162"/>
    </source>
</evidence>
<evidence type="ECO:0000313" key="11">
    <source>
        <dbReference type="EMBL" id="MFC3928313.1"/>
    </source>
</evidence>
<evidence type="ECO:0000256" key="8">
    <source>
        <dbReference type="ARBA" id="ARBA00023287"/>
    </source>
</evidence>
<dbReference type="NCBIfam" id="TIGR02532">
    <property type="entry name" value="IV_pilin_GFxxxE"/>
    <property type="match status" value="1"/>
</dbReference>
<evidence type="ECO:0000256" key="7">
    <source>
        <dbReference type="ARBA" id="ARBA00023136"/>
    </source>
</evidence>
<accession>A0ABV8CWY0</accession>
<evidence type="ECO:0000256" key="2">
    <source>
        <dbReference type="ARBA" id="ARBA00004241"/>
    </source>
</evidence>
<proteinExistence type="inferred from homology"/>
<comment type="subcellular location">
    <subcellularLocation>
        <location evidence="1">Cell membrane</location>
        <topology evidence="1">Single-pass membrane protein</topology>
    </subcellularLocation>
    <subcellularLocation>
        <location evidence="2">Cell surface</location>
    </subcellularLocation>
</comment>
<keyword evidence="7 10" id="KW-0472">Membrane</keyword>
<keyword evidence="8" id="KW-0178">Competence</keyword>
<gene>
    <name evidence="11" type="primary">comGC</name>
    <name evidence="11" type="ORF">ACFORF_07015</name>
</gene>
<evidence type="ECO:0000256" key="3">
    <source>
        <dbReference type="ARBA" id="ARBA00022475"/>
    </source>
</evidence>
<dbReference type="EMBL" id="JBHRZV010000049">
    <property type="protein sequence ID" value="MFC3928313.1"/>
    <property type="molecule type" value="Genomic_DNA"/>
</dbReference>
<feature type="transmembrane region" description="Helical" evidence="10">
    <location>
        <begin position="12"/>
        <end position="36"/>
    </location>
</feature>
<keyword evidence="6 10" id="KW-1133">Transmembrane helix</keyword>
<dbReference type="Gene3D" id="3.30.700.10">
    <property type="entry name" value="Glycoprotein, Type 4 Pilin"/>
    <property type="match status" value="1"/>
</dbReference>
<dbReference type="SUPFAM" id="SSF54523">
    <property type="entry name" value="Pili subunits"/>
    <property type="match status" value="1"/>
</dbReference>
<evidence type="ECO:0000256" key="5">
    <source>
        <dbReference type="ARBA" id="ARBA00022692"/>
    </source>
</evidence>
<keyword evidence="5 10" id="KW-0812">Transmembrane</keyword>
<evidence type="ECO:0000313" key="12">
    <source>
        <dbReference type="Proteomes" id="UP001595807"/>
    </source>
</evidence>
<dbReference type="InterPro" id="IPR012902">
    <property type="entry name" value="N_methyl_site"/>
</dbReference>
<protein>
    <submittedName>
        <fullName evidence="11">Competence type IV pilus major pilin ComGC</fullName>
    </submittedName>
</protein>
<keyword evidence="3" id="KW-1003">Cell membrane</keyword>
<dbReference type="NCBIfam" id="NF040999">
    <property type="entry name" value="pilin_ComGC"/>
    <property type="match status" value="1"/>
</dbReference>
<organism evidence="11 12">
    <name type="scientific">Streptococcus caprae</name>
    <dbReference type="NCBI Taxonomy" id="1640501"/>
    <lineage>
        <taxon>Bacteria</taxon>
        <taxon>Bacillati</taxon>
        <taxon>Bacillota</taxon>
        <taxon>Bacilli</taxon>
        <taxon>Lactobacillales</taxon>
        <taxon>Streptococcaceae</taxon>
        <taxon>Streptococcus</taxon>
    </lineage>
</organism>
<dbReference type="Proteomes" id="UP001595807">
    <property type="component" value="Unassembled WGS sequence"/>
</dbReference>
<name>A0ABV8CWY0_9STRE</name>
<dbReference type="PIRSF" id="PIRSF029928">
    <property type="entry name" value="Late_competence_ComGC"/>
    <property type="match status" value="1"/>
</dbReference>
<reference evidence="12" key="1">
    <citation type="journal article" date="2019" name="Int. J. Syst. Evol. Microbiol.">
        <title>The Global Catalogue of Microorganisms (GCM) 10K type strain sequencing project: providing services to taxonomists for standard genome sequencing and annotation.</title>
        <authorList>
            <consortium name="The Broad Institute Genomics Platform"/>
            <consortium name="The Broad Institute Genome Sequencing Center for Infectious Disease"/>
            <person name="Wu L."/>
            <person name="Ma J."/>
        </authorList>
    </citation>
    <scope>NUCLEOTIDE SEQUENCE [LARGE SCALE GENOMIC DNA]</scope>
    <source>
        <strain evidence="12">CCUG 67170</strain>
    </source>
</reference>
<evidence type="ECO:0000256" key="10">
    <source>
        <dbReference type="SAM" id="Phobius"/>
    </source>
</evidence>
<sequence length="107" mass="12043">MKSILKQLQTKTLQAFTLLEMLMVLVIISVLMLLFVPNLSKQKENVEKTGGAAIVKVVESQAELFEMAEDKEPSLADLQSKGYITEAQVKKYNDYYAKNSDKARSLN</sequence>
<dbReference type="RefSeq" id="WP_380426744.1">
    <property type="nucleotide sequence ID" value="NZ_JBHRZV010000049.1"/>
</dbReference>
<evidence type="ECO:0000256" key="6">
    <source>
        <dbReference type="ARBA" id="ARBA00022989"/>
    </source>
</evidence>
<dbReference type="InterPro" id="IPR016940">
    <property type="entry name" value="ComGC"/>
</dbReference>